<dbReference type="GeneID" id="106475470"/>
<reference evidence="4 5" key="1">
    <citation type="submission" date="2025-05" db="UniProtKB">
        <authorList>
            <consortium name="RefSeq"/>
        </authorList>
    </citation>
    <scope>IDENTIFICATION</scope>
    <source>
        <tissue evidence="4 5">Muscle</tissue>
    </source>
</reference>
<name>A0ABM1BZH9_LIMPO</name>
<dbReference type="PROSITE" id="PS01179">
    <property type="entry name" value="PID"/>
    <property type="match status" value="1"/>
</dbReference>
<keyword evidence="1" id="KW-0175">Coiled coil</keyword>
<accession>A0ABM1BZH9</accession>
<dbReference type="SMART" id="SM00462">
    <property type="entry name" value="PTB"/>
    <property type="match status" value="1"/>
</dbReference>
<organism evidence="3 4">
    <name type="scientific">Limulus polyphemus</name>
    <name type="common">Atlantic horseshoe crab</name>
    <dbReference type="NCBI Taxonomy" id="6850"/>
    <lineage>
        <taxon>Eukaryota</taxon>
        <taxon>Metazoa</taxon>
        <taxon>Ecdysozoa</taxon>
        <taxon>Arthropoda</taxon>
        <taxon>Chelicerata</taxon>
        <taxon>Merostomata</taxon>
        <taxon>Xiphosura</taxon>
        <taxon>Limulidae</taxon>
        <taxon>Limulus</taxon>
    </lineage>
</organism>
<dbReference type="RefSeq" id="XP_022235271.1">
    <property type="nucleotide sequence ID" value="XM_022379563.1"/>
</dbReference>
<proteinExistence type="predicted"/>
<evidence type="ECO:0000256" key="1">
    <source>
        <dbReference type="SAM" id="Coils"/>
    </source>
</evidence>
<gene>
    <name evidence="4 5" type="primary">LOC106475470</name>
</gene>
<dbReference type="RefSeq" id="XP_013791606.2">
    <property type="nucleotide sequence ID" value="XM_013936152.2"/>
</dbReference>
<dbReference type="SUPFAM" id="SSF50729">
    <property type="entry name" value="PH domain-like"/>
    <property type="match status" value="1"/>
</dbReference>
<evidence type="ECO:0000313" key="4">
    <source>
        <dbReference type="RefSeq" id="XP_013791606.2"/>
    </source>
</evidence>
<dbReference type="InterPro" id="IPR006020">
    <property type="entry name" value="PTB/PI_dom"/>
</dbReference>
<evidence type="ECO:0000313" key="3">
    <source>
        <dbReference type="Proteomes" id="UP000694941"/>
    </source>
</evidence>
<dbReference type="Pfam" id="PF00640">
    <property type="entry name" value="PID"/>
    <property type="match status" value="1"/>
</dbReference>
<dbReference type="PANTHER" id="PTHR11232">
    <property type="entry name" value="PHOSPHOTYROSINE INTERACTION DOMAIN-CONTAINING FAMILY MEMBER"/>
    <property type="match status" value="1"/>
</dbReference>
<dbReference type="PANTHER" id="PTHR11232:SF77">
    <property type="entry name" value="GULP PTB DOMAIN CONTAINING ENGULFMENT ADAPTOR 1"/>
    <property type="match status" value="1"/>
</dbReference>
<keyword evidence="3" id="KW-1185">Reference proteome</keyword>
<evidence type="ECO:0000313" key="5">
    <source>
        <dbReference type="RefSeq" id="XP_022235271.1"/>
    </source>
</evidence>
<dbReference type="InterPro" id="IPR011993">
    <property type="entry name" value="PH-like_dom_sf"/>
</dbReference>
<evidence type="ECO:0000259" key="2">
    <source>
        <dbReference type="PROSITE" id="PS01179"/>
    </source>
</evidence>
<dbReference type="Proteomes" id="UP000694941">
    <property type="component" value="Unplaced"/>
</dbReference>
<feature type="coiled-coil region" evidence="1">
    <location>
        <begin position="183"/>
        <end position="217"/>
    </location>
</feature>
<dbReference type="InterPro" id="IPR051133">
    <property type="entry name" value="Adapter_Engulfment-Domain"/>
</dbReference>
<feature type="domain" description="PID" evidence="2">
    <location>
        <begin position="43"/>
        <end position="180"/>
    </location>
</feature>
<sequence length="362" mass="41387">MSSQMTMFKQSSLLKWAKMNKYVNKTGKRLWVHPPEVLKTGHVAYLVKFLGKIEVNQPIGTEVVRQGVNQLRLTHSVKKSTGGRIQRVELTISVDGVTIQDFKTKEIFYRHPLHRISYCADDNTDKRFISFIAQEETGKHSCFVFFSNKRSKEITLTIGQAFDLAYSRFMDSSGRDMEMKKNYMILKKKVQELEVENAELNKKISELQSSKDKIDEDEKCRNETFPMELSDFGLQTHVGDTIENLSFHNTGDFNARTEPVPLNGINHIQNEQIQVSSDETEKSKDLFGAEPFIHLSKTNVAEDPFGMGKFNSFELKPQELDNGIGAFDKRISEMKDDFSSGCSFGNEDFLLESLDPLYNKTS</sequence>
<dbReference type="Gene3D" id="2.30.29.30">
    <property type="entry name" value="Pleckstrin-homology domain (PH domain)/Phosphotyrosine-binding domain (PTB)"/>
    <property type="match status" value="1"/>
</dbReference>
<protein>
    <submittedName>
        <fullName evidence="4 5">PTB domain-containing engulfment adapter protein 1-like isoform X1</fullName>
    </submittedName>
</protein>